<dbReference type="Gene3D" id="1.10.10.10">
    <property type="entry name" value="Winged helix-like DNA-binding domain superfamily/Winged helix DNA-binding domain"/>
    <property type="match status" value="1"/>
</dbReference>
<comment type="caution">
    <text evidence="3">The sequence shown here is derived from an EMBL/GenBank/DDBJ whole genome shotgun (WGS) entry which is preliminary data.</text>
</comment>
<dbReference type="SUPFAM" id="SSF88659">
    <property type="entry name" value="Sigma3 and sigma4 domains of RNA polymerase sigma factors"/>
    <property type="match status" value="1"/>
</dbReference>
<sequence>MKPDKPKPPKKPKQMKQWQVEELMGVNDPTYHRAKGGALKQKWWISVWLEKRRCGRMSMRKLMYEYKQTLRDLKAAYEVADPDGDKPIIGGMIRDMEYAIRWMETGRDPSRMHMDADYSRVYYYSPFVLDKIGKTLYPQEWNDNLENDERVSNFLGACLTKREEDVYRLYIGEGLSMAKIGELLHIAKTSVQNLIERAEMKVCAEKEQVRLF</sequence>
<gene>
    <name evidence="3" type="ORF">ACFSUE_03060</name>
</gene>
<comment type="function">
    <text evidence="2">Might take part in the signal recognition particle (SRP) pathway. This is inferred from the conservation of its genetic proximity to ftsY/ffh. May be a regulatory protein.</text>
</comment>
<evidence type="ECO:0000256" key="1">
    <source>
        <dbReference type="ARBA" id="ARBA00008720"/>
    </source>
</evidence>
<protein>
    <submittedName>
        <fullName evidence="3">Uncharacterized protein</fullName>
    </submittedName>
</protein>
<dbReference type="EMBL" id="JBHUMQ010000005">
    <property type="protein sequence ID" value="MFD2692625.1"/>
    <property type="molecule type" value="Genomic_DNA"/>
</dbReference>
<comment type="similarity">
    <text evidence="1">Belongs to the UPF0122 family.</text>
</comment>
<evidence type="ECO:0000313" key="3">
    <source>
        <dbReference type="EMBL" id="MFD2692625.1"/>
    </source>
</evidence>
<dbReference type="RefSeq" id="WP_253065636.1">
    <property type="nucleotide sequence ID" value="NZ_JAMXWM010000056.1"/>
</dbReference>
<reference evidence="4" key="1">
    <citation type="journal article" date="2019" name="Int. J. Syst. Evol. Microbiol.">
        <title>The Global Catalogue of Microorganisms (GCM) 10K type strain sequencing project: providing services to taxonomists for standard genome sequencing and annotation.</title>
        <authorList>
            <consortium name="The Broad Institute Genomics Platform"/>
            <consortium name="The Broad Institute Genome Sequencing Center for Infectious Disease"/>
            <person name="Wu L."/>
            <person name="Ma J."/>
        </authorList>
    </citation>
    <scope>NUCLEOTIDE SEQUENCE [LARGE SCALE GENOMIC DNA]</scope>
    <source>
        <strain evidence="4">TISTR 2466</strain>
    </source>
</reference>
<evidence type="ECO:0000313" key="4">
    <source>
        <dbReference type="Proteomes" id="UP001597399"/>
    </source>
</evidence>
<evidence type="ECO:0000256" key="2">
    <source>
        <dbReference type="ARBA" id="ARBA00024764"/>
    </source>
</evidence>
<accession>A0ABW5RZJ5</accession>
<dbReference type="Pfam" id="PF04297">
    <property type="entry name" value="UPF0122"/>
    <property type="match status" value="1"/>
</dbReference>
<dbReference type="InterPro" id="IPR013324">
    <property type="entry name" value="RNA_pol_sigma_r3/r4-like"/>
</dbReference>
<dbReference type="Proteomes" id="UP001597399">
    <property type="component" value="Unassembled WGS sequence"/>
</dbReference>
<dbReference type="InterPro" id="IPR036388">
    <property type="entry name" value="WH-like_DNA-bd_sf"/>
</dbReference>
<proteinExistence type="inferred from homology"/>
<organism evidence="3 4">
    <name type="scientific">Sporolactobacillus shoreicorticis</name>
    <dbReference type="NCBI Taxonomy" id="1923877"/>
    <lineage>
        <taxon>Bacteria</taxon>
        <taxon>Bacillati</taxon>
        <taxon>Bacillota</taxon>
        <taxon>Bacilli</taxon>
        <taxon>Bacillales</taxon>
        <taxon>Sporolactobacillaceae</taxon>
        <taxon>Sporolactobacillus</taxon>
    </lineage>
</organism>
<dbReference type="InterPro" id="IPR007394">
    <property type="entry name" value="UPF0122"/>
</dbReference>
<keyword evidence="4" id="KW-1185">Reference proteome</keyword>
<name>A0ABW5RZJ5_9BACL</name>